<dbReference type="Proteomes" id="UP000649829">
    <property type="component" value="Unassembled WGS sequence"/>
</dbReference>
<comment type="caution">
    <text evidence="1">The sequence shown here is derived from an EMBL/GenBank/DDBJ whole genome shotgun (WGS) entry which is preliminary data.</text>
</comment>
<reference evidence="1" key="2">
    <citation type="submission" date="2020-09" db="EMBL/GenBank/DDBJ databases">
        <authorList>
            <person name="Sun Q."/>
            <person name="Zhou Y."/>
        </authorList>
    </citation>
    <scope>NUCLEOTIDE SEQUENCE</scope>
    <source>
        <strain evidence="1">CGMCC 1.6293</strain>
    </source>
</reference>
<dbReference type="AlphaFoldDB" id="A0A917SWM9"/>
<sequence>MIGTANREIFHTKGHERWEEKIFSIYTKRLGRRNPLQEIFRLRRMESVTGCDSICCASRMRRALNPRLR</sequence>
<proteinExistence type="predicted"/>
<protein>
    <submittedName>
        <fullName evidence="1">Uncharacterized protein</fullName>
    </submittedName>
</protein>
<organism evidence="1 2">
    <name type="scientific">Pseudooceanicola nanhaiensis</name>
    <dbReference type="NCBI Taxonomy" id="375761"/>
    <lineage>
        <taxon>Bacteria</taxon>
        <taxon>Pseudomonadati</taxon>
        <taxon>Pseudomonadota</taxon>
        <taxon>Alphaproteobacteria</taxon>
        <taxon>Rhodobacterales</taxon>
        <taxon>Paracoccaceae</taxon>
        <taxon>Pseudooceanicola</taxon>
    </lineage>
</organism>
<evidence type="ECO:0000313" key="2">
    <source>
        <dbReference type="Proteomes" id="UP000649829"/>
    </source>
</evidence>
<gene>
    <name evidence="1" type="ORF">GCM10011534_22670</name>
</gene>
<dbReference type="EMBL" id="BMLF01000001">
    <property type="protein sequence ID" value="GGM00306.1"/>
    <property type="molecule type" value="Genomic_DNA"/>
</dbReference>
<evidence type="ECO:0000313" key="1">
    <source>
        <dbReference type="EMBL" id="GGM00306.1"/>
    </source>
</evidence>
<keyword evidence="2" id="KW-1185">Reference proteome</keyword>
<name>A0A917SWM9_9RHOB</name>
<accession>A0A917SWM9</accession>
<reference evidence="1" key="1">
    <citation type="journal article" date="2014" name="Int. J. Syst. Evol. Microbiol.">
        <title>Complete genome sequence of Corynebacterium casei LMG S-19264T (=DSM 44701T), isolated from a smear-ripened cheese.</title>
        <authorList>
            <consortium name="US DOE Joint Genome Institute (JGI-PGF)"/>
            <person name="Walter F."/>
            <person name="Albersmeier A."/>
            <person name="Kalinowski J."/>
            <person name="Ruckert C."/>
        </authorList>
    </citation>
    <scope>NUCLEOTIDE SEQUENCE</scope>
    <source>
        <strain evidence="1">CGMCC 1.6293</strain>
    </source>
</reference>